<evidence type="ECO:0000313" key="2">
    <source>
        <dbReference type="EMBL" id="KAF0327647.1"/>
    </source>
</evidence>
<feature type="region of interest" description="Disordered" evidence="1">
    <location>
        <begin position="192"/>
        <end position="217"/>
    </location>
</feature>
<dbReference type="AlphaFoldDB" id="A0A8H3WNB8"/>
<evidence type="ECO:0000256" key="1">
    <source>
        <dbReference type="SAM" id="MobiDB-lite"/>
    </source>
</evidence>
<gene>
    <name evidence="2" type="ORF">GQ607_005191</name>
</gene>
<evidence type="ECO:0000313" key="3">
    <source>
        <dbReference type="Proteomes" id="UP000434172"/>
    </source>
</evidence>
<protein>
    <submittedName>
        <fullName evidence="2">Uncharacterized protein</fullName>
    </submittedName>
</protein>
<reference evidence="2 3" key="1">
    <citation type="submission" date="2019-12" db="EMBL/GenBank/DDBJ databases">
        <title>A genome sequence resource for the geographically widespread anthracnose pathogen Colletotrichum asianum.</title>
        <authorList>
            <person name="Meng Y."/>
        </authorList>
    </citation>
    <scope>NUCLEOTIDE SEQUENCE [LARGE SCALE GENOMIC DNA]</scope>
    <source>
        <strain evidence="2 3">ICMP 18580</strain>
    </source>
</reference>
<dbReference type="EMBL" id="WOWK01000022">
    <property type="protein sequence ID" value="KAF0327647.1"/>
    <property type="molecule type" value="Genomic_DNA"/>
</dbReference>
<feature type="compositionally biased region" description="Polar residues" evidence="1">
    <location>
        <begin position="33"/>
        <end position="47"/>
    </location>
</feature>
<sequence>MGECPWTDCAGDTGDSRMKGSREDGGLFRPRSLQYQFTRSSSPTTSHSETKEVVNGGGSRRSVWATAAARARWRQYCEVAQRSPATDLPVRWAALGSRHKEAQKGGIAKDRAAVVDSSGEVLLQRTSSVQLRSEGTVFEVTYGSIRVWYSRVCFGKKRREKGVKEMGRQTMKSGRKLVDLGVGTGLVKWTGRVGPGQRTGTKHHKVSTALEPGTSST</sequence>
<feature type="compositionally biased region" description="Basic and acidic residues" evidence="1">
    <location>
        <begin position="14"/>
        <end position="26"/>
    </location>
</feature>
<organism evidence="2 3">
    <name type="scientific">Colletotrichum asianum</name>
    <dbReference type="NCBI Taxonomy" id="702518"/>
    <lineage>
        <taxon>Eukaryota</taxon>
        <taxon>Fungi</taxon>
        <taxon>Dikarya</taxon>
        <taxon>Ascomycota</taxon>
        <taxon>Pezizomycotina</taxon>
        <taxon>Sordariomycetes</taxon>
        <taxon>Hypocreomycetidae</taxon>
        <taxon>Glomerellales</taxon>
        <taxon>Glomerellaceae</taxon>
        <taxon>Colletotrichum</taxon>
        <taxon>Colletotrichum gloeosporioides species complex</taxon>
    </lineage>
</organism>
<accession>A0A8H3WNB8</accession>
<proteinExistence type="predicted"/>
<name>A0A8H3WNB8_9PEZI</name>
<dbReference type="Proteomes" id="UP000434172">
    <property type="component" value="Unassembled WGS sequence"/>
</dbReference>
<feature type="region of interest" description="Disordered" evidence="1">
    <location>
        <begin position="1"/>
        <end position="57"/>
    </location>
</feature>
<comment type="caution">
    <text evidence="2">The sequence shown here is derived from an EMBL/GenBank/DDBJ whole genome shotgun (WGS) entry which is preliminary data.</text>
</comment>
<keyword evidence="3" id="KW-1185">Reference proteome</keyword>